<dbReference type="InterPro" id="IPR017455">
    <property type="entry name" value="Znf_FYVE-rel"/>
</dbReference>
<dbReference type="WBParaSite" id="BTMF_0000638901-mRNA-1">
    <property type="protein sequence ID" value="BTMF_0000638901-mRNA-1"/>
    <property type="gene ID" value="BTMF_0000638901"/>
</dbReference>
<dbReference type="InterPro" id="IPR013083">
    <property type="entry name" value="Znf_RING/FYVE/PHD"/>
</dbReference>
<keyword evidence="9" id="KW-1185">Reference proteome</keyword>
<dbReference type="Proteomes" id="UP000280834">
    <property type="component" value="Unassembled WGS sequence"/>
</dbReference>
<dbReference type="PANTHER" id="PTHR46108">
    <property type="entry name" value="BLUE CHEESE"/>
    <property type="match status" value="1"/>
</dbReference>
<sequence length="214" mass="24367">MCGGSDGTVRIYCMEFVRNEDDLNPRESRLPTTLQMSINSAVALQQRLERQRQRLQFLSSTTSSDTPSAGSQNGSPESIFYPSIDLYTDEKLDCSWVNSSKWQEDGSVYSEKSIWKKLLVPKFSLTTHTAFNRKDNPHPASITAIAPSRDHRTLYVGDSVGRVWSWQIGDEVGTRADHWVQDPSRSTCTQCMQKFSLAERRHHCRNCGHIFCSR</sequence>
<keyword evidence="2" id="KW-0479">Metal-binding</keyword>
<dbReference type="Gene3D" id="3.30.40.10">
    <property type="entry name" value="Zinc/RING finger domain, C3HC4 (zinc finger)"/>
    <property type="match status" value="1"/>
</dbReference>
<gene>
    <name evidence="8" type="ORF">BTMF_LOCUS5626</name>
</gene>
<dbReference type="STRING" id="42155.A0A0R3QIZ3"/>
<evidence type="ECO:0000256" key="1">
    <source>
        <dbReference type="ARBA" id="ARBA00022574"/>
    </source>
</evidence>
<reference evidence="10" key="1">
    <citation type="submission" date="2017-02" db="UniProtKB">
        <authorList>
            <consortium name="WormBaseParasite"/>
        </authorList>
    </citation>
    <scope>IDENTIFICATION</scope>
</reference>
<keyword evidence="1" id="KW-0853">WD repeat</keyword>
<dbReference type="SUPFAM" id="SSF50978">
    <property type="entry name" value="WD40 repeat-like"/>
    <property type="match status" value="1"/>
</dbReference>
<dbReference type="InterPro" id="IPR051944">
    <property type="entry name" value="BEACH_domain_protein"/>
</dbReference>
<evidence type="ECO:0000313" key="10">
    <source>
        <dbReference type="WBParaSite" id="BTMF_0000638901-mRNA-1"/>
    </source>
</evidence>
<name>A0A0R3QIZ3_9BILA</name>
<evidence type="ECO:0000256" key="3">
    <source>
        <dbReference type="ARBA" id="ARBA00022771"/>
    </source>
</evidence>
<keyword evidence="4" id="KW-0862">Zinc</keyword>
<protein>
    <submittedName>
        <fullName evidence="10">FYVE-type domain-containing protein</fullName>
    </submittedName>
</protein>
<dbReference type="AlphaFoldDB" id="A0A0R3QIZ3"/>
<dbReference type="GO" id="GO:0008270">
    <property type="term" value="F:zinc ion binding"/>
    <property type="evidence" value="ECO:0007669"/>
    <property type="project" value="UniProtKB-KW"/>
</dbReference>
<dbReference type="InterPro" id="IPR000306">
    <property type="entry name" value="Znf_FYVE"/>
</dbReference>
<evidence type="ECO:0000313" key="8">
    <source>
        <dbReference type="EMBL" id="VDO18294.1"/>
    </source>
</evidence>
<accession>A0A0R3QIZ3</accession>
<evidence type="ECO:0000256" key="4">
    <source>
        <dbReference type="ARBA" id="ARBA00022833"/>
    </source>
</evidence>
<evidence type="ECO:0000256" key="6">
    <source>
        <dbReference type="SAM" id="MobiDB-lite"/>
    </source>
</evidence>
<evidence type="ECO:0000259" key="7">
    <source>
        <dbReference type="PROSITE" id="PS50178"/>
    </source>
</evidence>
<evidence type="ECO:0000313" key="9">
    <source>
        <dbReference type="Proteomes" id="UP000280834"/>
    </source>
</evidence>
<proteinExistence type="predicted"/>
<feature type="compositionally biased region" description="Polar residues" evidence="6">
    <location>
        <begin position="59"/>
        <end position="76"/>
    </location>
</feature>
<evidence type="ECO:0000256" key="2">
    <source>
        <dbReference type="ARBA" id="ARBA00022723"/>
    </source>
</evidence>
<feature type="domain" description="FYVE-type" evidence="7">
    <location>
        <begin position="182"/>
        <end position="214"/>
    </location>
</feature>
<keyword evidence="3 5" id="KW-0863">Zinc-finger</keyword>
<evidence type="ECO:0000256" key="5">
    <source>
        <dbReference type="PROSITE-ProRule" id="PRU00091"/>
    </source>
</evidence>
<organism evidence="10">
    <name type="scientific">Brugia timori</name>
    <dbReference type="NCBI Taxonomy" id="42155"/>
    <lineage>
        <taxon>Eukaryota</taxon>
        <taxon>Metazoa</taxon>
        <taxon>Ecdysozoa</taxon>
        <taxon>Nematoda</taxon>
        <taxon>Chromadorea</taxon>
        <taxon>Rhabditida</taxon>
        <taxon>Spirurina</taxon>
        <taxon>Spiruromorpha</taxon>
        <taxon>Filarioidea</taxon>
        <taxon>Onchocercidae</taxon>
        <taxon>Brugia</taxon>
    </lineage>
</organism>
<dbReference type="PANTHER" id="PTHR46108:SF4">
    <property type="entry name" value="BLUE CHEESE"/>
    <property type="match status" value="1"/>
</dbReference>
<dbReference type="PROSITE" id="PS50178">
    <property type="entry name" value="ZF_FYVE"/>
    <property type="match status" value="1"/>
</dbReference>
<dbReference type="Pfam" id="PF01363">
    <property type="entry name" value="FYVE"/>
    <property type="match status" value="1"/>
</dbReference>
<reference evidence="8 9" key="2">
    <citation type="submission" date="2018-11" db="EMBL/GenBank/DDBJ databases">
        <authorList>
            <consortium name="Pathogen Informatics"/>
        </authorList>
    </citation>
    <scope>NUCLEOTIDE SEQUENCE [LARGE SCALE GENOMIC DNA]</scope>
</reference>
<dbReference type="SMART" id="SM00064">
    <property type="entry name" value="FYVE"/>
    <property type="match status" value="1"/>
</dbReference>
<dbReference type="InterPro" id="IPR036322">
    <property type="entry name" value="WD40_repeat_dom_sf"/>
</dbReference>
<dbReference type="SUPFAM" id="SSF57903">
    <property type="entry name" value="FYVE/PHD zinc finger"/>
    <property type="match status" value="1"/>
</dbReference>
<dbReference type="EMBL" id="UZAG01006169">
    <property type="protein sequence ID" value="VDO18294.1"/>
    <property type="molecule type" value="Genomic_DNA"/>
</dbReference>
<dbReference type="InterPro" id="IPR011011">
    <property type="entry name" value="Znf_FYVE_PHD"/>
</dbReference>
<feature type="region of interest" description="Disordered" evidence="6">
    <location>
        <begin position="58"/>
        <end position="77"/>
    </location>
</feature>